<dbReference type="SMART" id="SM00862">
    <property type="entry name" value="Trans_reg_C"/>
    <property type="match status" value="1"/>
</dbReference>
<dbReference type="InterPro" id="IPR011006">
    <property type="entry name" value="CheY-like_superfamily"/>
</dbReference>
<gene>
    <name evidence="12" type="ORF">SAMN05421849_1870</name>
</gene>
<dbReference type="SUPFAM" id="SSF46894">
    <property type="entry name" value="C-terminal effector domain of the bipartite response regulators"/>
    <property type="match status" value="1"/>
</dbReference>
<evidence type="ECO:0000256" key="4">
    <source>
        <dbReference type="ARBA" id="ARBA00023012"/>
    </source>
</evidence>
<keyword evidence="5" id="KW-0805">Transcription regulation</keyword>
<feature type="domain" description="OmpR/PhoB-type" evidence="11">
    <location>
        <begin position="124"/>
        <end position="218"/>
    </location>
</feature>
<dbReference type="Pfam" id="PF00486">
    <property type="entry name" value="Trans_reg_C"/>
    <property type="match status" value="1"/>
</dbReference>
<dbReference type="PROSITE" id="PS50110">
    <property type="entry name" value="RESPONSE_REGULATORY"/>
    <property type="match status" value="1"/>
</dbReference>
<dbReference type="PANTHER" id="PTHR48111">
    <property type="entry name" value="REGULATOR OF RPOS"/>
    <property type="match status" value="1"/>
</dbReference>
<name>A0A1R3X0A5_9RHOB</name>
<keyword evidence="2" id="KW-0963">Cytoplasm</keyword>
<organism evidence="12 13">
    <name type="scientific">Pontibaca methylaminivorans</name>
    <dbReference type="NCBI Taxonomy" id="515897"/>
    <lineage>
        <taxon>Bacteria</taxon>
        <taxon>Pseudomonadati</taxon>
        <taxon>Pseudomonadota</taxon>
        <taxon>Alphaproteobacteria</taxon>
        <taxon>Rhodobacterales</taxon>
        <taxon>Roseobacteraceae</taxon>
        <taxon>Pontibaca</taxon>
    </lineage>
</organism>
<evidence type="ECO:0000256" key="9">
    <source>
        <dbReference type="PROSITE-ProRule" id="PRU01091"/>
    </source>
</evidence>
<dbReference type="GO" id="GO:0005829">
    <property type="term" value="C:cytosol"/>
    <property type="evidence" value="ECO:0007669"/>
    <property type="project" value="TreeGrafter"/>
</dbReference>
<dbReference type="Gene3D" id="6.10.250.690">
    <property type="match status" value="1"/>
</dbReference>
<dbReference type="GO" id="GO:0006355">
    <property type="term" value="P:regulation of DNA-templated transcription"/>
    <property type="evidence" value="ECO:0007669"/>
    <property type="project" value="InterPro"/>
</dbReference>
<protein>
    <submittedName>
        <fullName evidence="12">Transcriptional regulator, winged helix family</fullName>
    </submittedName>
</protein>
<dbReference type="STRING" id="515897.SAMN05421849_1870"/>
<proteinExistence type="predicted"/>
<dbReference type="PROSITE" id="PS51755">
    <property type="entry name" value="OMPR_PHOB"/>
    <property type="match status" value="1"/>
</dbReference>
<evidence type="ECO:0000256" key="2">
    <source>
        <dbReference type="ARBA" id="ARBA00022490"/>
    </source>
</evidence>
<dbReference type="InterPro" id="IPR001867">
    <property type="entry name" value="OmpR/PhoB-type_DNA-bd"/>
</dbReference>
<dbReference type="InterPro" id="IPR039420">
    <property type="entry name" value="WalR-like"/>
</dbReference>
<keyword evidence="3 8" id="KW-0597">Phosphoprotein</keyword>
<dbReference type="PANTHER" id="PTHR48111:SF35">
    <property type="entry name" value="TRANSCRIPTIONAL REGULATORY PROTEIN QSEB"/>
    <property type="match status" value="1"/>
</dbReference>
<evidence type="ECO:0000256" key="6">
    <source>
        <dbReference type="ARBA" id="ARBA00023125"/>
    </source>
</evidence>
<dbReference type="SMART" id="SM00448">
    <property type="entry name" value="REC"/>
    <property type="match status" value="1"/>
</dbReference>
<dbReference type="Gene3D" id="3.40.50.2300">
    <property type="match status" value="1"/>
</dbReference>
<keyword evidence="6 9" id="KW-0238">DNA-binding</keyword>
<evidence type="ECO:0000256" key="3">
    <source>
        <dbReference type="ARBA" id="ARBA00022553"/>
    </source>
</evidence>
<comment type="subcellular location">
    <subcellularLocation>
        <location evidence="1">Cytoplasm</location>
    </subcellularLocation>
</comment>
<dbReference type="GO" id="GO:0000976">
    <property type="term" value="F:transcription cis-regulatory region binding"/>
    <property type="evidence" value="ECO:0007669"/>
    <property type="project" value="TreeGrafter"/>
</dbReference>
<evidence type="ECO:0000256" key="1">
    <source>
        <dbReference type="ARBA" id="ARBA00004496"/>
    </source>
</evidence>
<evidence type="ECO:0000259" key="11">
    <source>
        <dbReference type="PROSITE" id="PS51755"/>
    </source>
</evidence>
<keyword evidence="4" id="KW-0902">Two-component regulatory system</keyword>
<feature type="modified residue" description="4-aspartylphosphate" evidence="8">
    <location>
        <position position="51"/>
    </location>
</feature>
<evidence type="ECO:0000256" key="7">
    <source>
        <dbReference type="ARBA" id="ARBA00023163"/>
    </source>
</evidence>
<dbReference type="Gene3D" id="1.10.10.10">
    <property type="entry name" value="Winged helix-like DNA-binding domain superfamily/Winged helix DNA-binding domain"/>
    <property type="match status" value="1"/>
</dbReference>
<dbReference type="SUPFAM" id="SSF52172">
    <property type="entry name" value="CheY-like"/>
    <property type="match status" value="1"/>
</dbReference>
<dbReference type="InterPro" id="IPR001789">
    <property type="entry name" value="Sig_transdc_resp-reg_receiver"/>
</dbReference>
<dbReference type="GO" id="GO:0032993">
    <property type="term" value="C:protein-DNA complex"/>
    <property type="evidence" value="ECO:0007669"/>
    <property type="project" value="TreeGrafter"/>
</dbReference>
<evidence type="ECO:0000259" key="10">
    <source>
        <dbReference type="PROSITE" id="PS50110"/>
    </source>
</evidence>
<dbReference type="OrthoDB" id="9802426at2"/>
<feature type="domain" description="Response regulatory" evidence="10">
    <location>
        <begin position="2"/>
        <end position="116"/>
    </location>
</feature>
<evidence type="ECO:0000256" key="8">
    <source>
        <dbReference type="PROSITE-ProRule" id="PRU00169"/>
    </source>
</evidence>
<dbReference type="InterPro" id="IPR016032">
    <property type="entry name" value="Sig_transdc_resp-reg_C-effctor"/>
</dbReference>
<evidence type="ECO:0000256" key="5">
    <source>
        <dbReference type="ARBA" id="ARBA00023015"/>
    </source>
</evidence>
<dbReference type="RefSeq" id="WP_076649596.1">
    <property type="nucleotide sequence ID" value="NZ_FTPS01000001.1"/>
</dbReference>
<dbReference type="Pfam" id="PF00072">
    <property type="entry name" value="Response_reg"/>
    <property type="match status" value="1"/>
</dbReference>
<keyword evidence="7" id="KW-0804">Transcription</keyword>
<reference evidence="12 13" key="1">
    <citation type="submission" date="2017-01" db="EMBL/GenBank/DDBJ databases">
        <authorList>
            <person name="Mah S.A."/>
            <person name="Swanson W.J."/>
            <person name="Moy G.W."/>
            <person name="Vacquier V.D."/>
        </authorList>
    </citation>
    <scope>NUCLEOTIDE SEQUENCE [LARGE SCALE GENOMIC DNA]</scope>
    <source>
        <strain evidence="12 13">DSM 21219</strain>
    </source>
</reference>
<evidence type="ECO:0000313" key="12">
    <source>
        <dbReference type="EMBL" id="SIT83240.1"/>
    </source>
</evidence>
<sequence length="222" mass="23983">MRVLIVEDDETLGDGLSVGLRLKGFTPELVTTCEDARAALEAGDFGAMVLDVMLPDGSGCDLLARLRGEGTALPVLMLSALDEVNDRITGLDAGADDYLGKPFDLDEVAARLRALSRRASGRASAEPQWNGLTLDPARMEGTMNGRVLAFSRREFTILSALMDRPGAILDRAALEDRLYGWQEGVESNAVEVHIHNLRAKLGSRFIETVRGVGYRLAAEDPA</sequence>
<feature type="DNA-binding region" description="OmpR/PhoB-type" evidence="9">
    <location>
        <begin position="124"/>
        <end position="218"/>
    </location>
</feature>
<keyword evidence="13" id="KW-1185">Reference proteome</keyword>
<dbReference type="CDD" id="cd17624">
    <property type="entry name" value="REC_OmpR_PmrA-like"/>
    <property type="match status" value="1"/>
</dbReference>
<dbReference type="CDD" id="cd00383">
    <property type="entry name" value="trans_reg_C"/>
    <property type="match status" value="1"/>
</dbReference>
<dbReference type="InterPro" id="IPR036388">
    <property type="entry name" value="WH-like_DNA-bd_sf"/>
</dbReference>
<dbReference type="AlphaFoldDB" id="A0A1R3X0A5"/>
<dbReference type="EMBL" id="FTPS01000001">
    <property type="protein sequence ID" value="SIT83240.1"/>
    <property type="molecule type" value="Genomic_DNA"/>
</dbReference>
<evidence type="ECO:0000313" key="13">
    <source>
        <dbReference type="Proteomes" id="UP000192455"/>
    </source>
</evidence>
<dbReference type="Proteomes" id="UP000192455">
    <property type="component" value="Unassembled WGS sequence"/>
</dbReference>
<dbReference type="GO" id="GO:0000156">
    <property type="term" value="F:phosphorelay response regulator activity"/>
    <property type="evidence" value="ECO:0007669"/>
    <property type="project" value="TreeGrafter"/>
</dbReference>
<accession>A0A1R3X0A5</accession>